<evidence type="ECO:0000256" key="11">
    <source>
        <dbReference type="RuleBase" id="RU361193"/>
    </source>
</evidence>
<dbReference type="EC" id="3.2.1.-" evidence="11"/>
<evidence type="ECO:0000256" key="8">
    <source>
        <dbReference type="ARBA" id="ARBA00047669"/>
    </source>
</evidence>
<keyword evidence="4" id="KW-0479">Metal-binding</keyword>
<dbReference type="GO" id="GO:0005509">
    <property type="term" value="F:calcium ion binding"/>
    <property type="evidence" value="ECO:0007669"/>
    <property type="project" value="InterPro"/>
</dbReference>
<evidence type="ECO:0000256" key="1">
    <source>
        <dbReference type="ARBA" id="ARBA00001913"/>
    </source>
</evidence>
<evidence type="ECO:0000256" key="9">
    <source>
        <dbReference type="ARBA" id="ARBA00048605"/>
    </source>
</evidence>
<comment type="pathway">
    <text evidence="2">Protein modification; protein glycosylation.</text>
</comment>
<evidence type="ECO:0000256" key="5">
    <source>
        <dbReference type="ARBA" id="ARBA00022801"/>
    </source>
</evidence>
<sequence length="146" mass="17267">MLFGWYLERRDNQFWDDWIECIGGVRKHLWRLAYPEKLYFVGELMSLSTFSPKMDHLACFLAGNMALGWSYQRNLTYLLDMAKDLTKTCYEMYAKQPTGLSPEIVYFNTDAQLSVETITVRANDAHNLLRPELIESLYYMYFLTND</sequence>
<dbReference type="PANTHER" id="PTHR11742">
    <property type="entry name" value="MANNOSYL-OLIGOSACCHARIDE ALPHA-1,2-MANNOSIDASE-RELATED"/>
    <property type="match status" value="1"/>
</dbReference>
<dbReference type="EMBL" id="CAJOBJ010347287">
    <property type="protein sequence ID" value="CAF5203344.1"/>
    <property type="molecule type" value="Genomic_DNA"/>
</dbReference>
<organism evidence="13 14">
    <name type="scientific">Rotaria magnacalcarata</name>
    <dbReference type="NCBI Taxonomy" id="392030"/>
    <lineage>
        <taxon>Eukaryota</taxon>
        <taxon>Metazoa</taxon>
        <taxon>Spiralia</taxon>
        <taxon>Gnathifera</taxon>
        <taxon>Rotifera</taxon>
        <taxon>Eurotatoria</taxon>
        <taxon>Bdelloidea</taxon>
        <taxon>Philodinida</taxon>
        <taxon>Philodinidae</taxon>
        <taxon>Rotaria</taxon>
    </lineage>
</organism>
<evidence type="ECO:0000256" key="3">
    <source>
        <dbReference type="ARBA" id="ARBA00007658"/>
    </source>
</evidence>
<dbReference type="GO" id="GO:0005783">
    <property type="term" value="C:endoplasmic reticulum"/>
    <property type="evidence" value="ECO:0007669"/>
    <property type="project" value="TreeGrafter"/>
</dbReference>
<keyword evidence="5 11" id="KW-0378">Hydrolase</keyword>
<dbReference type="Gene3D" id="1.50.10.10">
    <property type="match status" value="1"/>
</dbReference>
<comment type="caution">
    <text evidence="13">The sequence shown here is derived from an EMBL/GenBank/DDBJ whole genome shotgun (WGS) entry which is preliminary data.</text>
</comment>
<dbReference type="GO" id="GO:0005975">
    <property type="term" value="P:carbohydrate metabolic process"/>
    <property type="evidence" value="ECO:0007669"/>
    <property type="project" value="InterPro"/>
</dbReference>
<evidence type="ECO:0000313" key="12">
    <source>
        <dbReference type="EMBL" id="CAF5201861.1"/>
    </source>
</evidence>
<evidence type="ECO:0000256" key="6">
    <source>
        <dbReference type="ARBA" id="ARBA00022837"/>
    </source>
</evidence>
<dbReference type="GO" id="GO:0004571">
    <property type="term" value="F:mannosyl-oligosaccharide 1,2-alpha-mannosidase activity"/>
    <property type="evidence" value="ECO:0007669"/>
    <property type="project" value="UniProtKB-EC"/>
</dbReference>
<comment type="cofactor">
    <cofactor evidence="1">
        <name>Ca(2+)</name>
        <dbReference type="ChEBI" id="CHEBI:29108"/>
    </cofactor>
</comment>
<keyword evidence="6" id="KW-0106">Calcium</keyword>
<dbReference type="SUPFAM" id="SSF48225">
    <property type="entry name" value="Seven-hairpin glycosidases"/>
    <property type="match status" value="1"/>
</dbReference>
<keyword evidence="11" id="KW-0326">Glycosidase</keyword>
<dbReference type="Proteomes" id="UP000681720">
    <property type="component" value="Unassembled WGS sequence"/>
</dbReference>
<dbReference type="GO" id="GO:0016020">
    <property type="term" value="C:membrane"/>
    <property type="evidence" value="ECO:0007669"/>
    <property type="project" value="InterPro"/>
</dbReference>
<feature type="disulfide bond" evidence="10">
    <location>
        <begin position="59"/>
        <end position="89"/>
    </location>
</feature>
<evidence type="ECO:0000256" key="10">
    <source>
        <dbReference type="PIRSR" id="PIRSR601382-3"/>
    </source>
</evidence>
<dbReference type="InterPro" id="IPR050749">
    <property type="entry name" value="Glycosyl_Hydrolase_47"/>
</dbReference>
<comment type="similarity">
    <text evidence="3 11">Belongs to the glycosyl hydrolase 47 family.</text>
</comment>
<dbReference type="Proteomes" id="UP000676336">
    <property type="component" value="Unassembled WGS sequence"/>
</dbReference>
<accession>A0A8S3IPH6</accession>
<dbReference type="PANTHER" id="PTHR11742:SF55">
    <property type="entry name" value="ENDOPLASMIC RETICULUM MANNOSYL-OLIGOSACCHARIDE 1,2-ALPHA-MANNOSIDASE"/>
    <property type="match status" value="1"/>
</dbReference>
<evidence type="ECO:0000256" key="7">
    <source>
        <dbReference type="ARBA" id="ARBA00023157"/>
    </source>
</evidence>
<evidence type="ECO:0000313" key="14">
    <source>
        <dbReference type="Proteomes" id="UP000681720"/>
    </source>
</evidence>
<dbReference type="AlphaFoldDB" id="A0A8S3IPH6"/>
<evidence type="ECO:0000256" key="4">
    <source>
        <dbReference type="ARBA" id="ARBA00022723"/>
    </source>
</evidence>
<dbReference type="InterPro" id="IPR001382">
    <property type="entry name" value="Glyco_hydro_47"/>
</dbReference>
<dbReference type="EMBL" id="CAJOBI010333223">
    <property type="protein sequence ID" value="CAF5201861.1"/>
    <property type="molecule type" value="Genomic_DNA"/>
</dbReference>
<name>A0A8S3IPH6_9BILA</name>
<dbReference type="Pfam" id="PF01532">
    <property type="entry name" value="Glyco_hydro_47"/>
    <property type="match status" value="1"/>
</dbReference>
<reference evidence="13" key="1">
    <citation type="submission" date="2021-02" db="EMBL/GenBank/DDBJ databases">
        <authorList>
            <person name="Nowell W R."/>
        </authorList>
    </citation>
    <scope>NUCLEOTIDE SEQUENCE</scope>
</reference>
<feature type="non-terminal residue" evidence="13">
    <location>
        <position position="1"/>
    </location>
</feature>
<evidence type="ECO:0000313" key="13">
    <source>
        <dbReference type="EMBL" id="CAF5203344.1"/>
    </source>
</evidence>
<keyword evidence="7 10" id="KW-1015">Disulfide bond</keyword>
<comment type="catalytic activity">
    <reaction evidence="8">
        <text>N(4)-(alpha-D-Man-(1-&gt;2)-alpha-D-Man-(1-&gt;2)-alpha-D-Man-(1-&gt;3)-[alpha-D-Man-(1-&gt;3)-[alpha-D-Man-(1-&gt;2)-alpha-D-Man-(1-&gt;6)]-alpha-D-Man-(1-&gt;6)]-beta-D-Man-(1-&gt;4)-beta-D-GlcNAc-(1-&gt;4)-beta-D-GlcNAc)-L-asparaginyl-[protein] (N-glucan mannose isomer 8A1,2,3B1,3) + 3 H2O = N(4)-(alpha-D-Man-(1-&gt;3)-[alpha-D-Man-(1-&gt;3)-[alpha-D-Man-(1-&gt;6)]-alpha-D-Man-(1-&gt;6)]-beta-D-Man-(1-&gt;4)-beta-D-GlcNAc-(1-&gt;4)-beta-D-GlcNAc)-L-asparaginyl-[protein] (N-glucan mannose isomer 5A1,2) + 3 beta-D-mannose</text>
        <dbReference type="Rhea" id="RHEA:56028"/>
        <dbReference type="Rhea" id="RHEA-COMP:14358"/>
        <dbReference type="Rhea" id="RHEA-COMP:14367"/>
        <dbReference type="ChEBI" id="CHEBI:15377"/>
        <dbReference type="ChEBI" id="CHEBI:28563"/>
        <dbReference type="ChEBI" id="CHEBI:59087"/>
        <dbReference type="ChEBI" id="CHEBI:60628"/>
        <dbReference type="EC" id="3.2.1.113"/>
    </reaction>
</comment>
<protein>
    <recommendedName>
        <fullName evidence="11">alpha-1,2-Mannosidase</fullName>
        <ecNumber evidence="11">3.2.1.-</ecNumber>
    </recommendedName>
</protein>
<evidence type="ECO:0000256" key="2">
    <source>
        <dbReference type="ARBA" id="ARBA00004922"/>
    </source>
</evidence>
<dbReference type="InterPro" id="IPR012341">
    <property type="entry name" value="6hp_glycosidase-like_sf"/>
</dbReference>
<dbReference type="PRINTS" id="PR00747">
    <property type="entry name" value="GLYHDRLASE47"/>
</dbReference>
<comment type="catalytic activity">
    <reaction evidence="9">
        <text>N(4)-(alpha-D-Man-(1-&gt;2)-alpha-D-Man-(1-&gt;2)-alpha-D-Man-(1-&gt;3)-[alpha-D-Man-(1-&gt;2)-alpha-D-Man-(1-&gt;3)-[alpha-D-Man-(1-&gt;2)-alpha-D-Man-(1-&gt;6)]-alpha-D-Man-(1-&gt;6)]-beta-D-Man-(1-&gt;4)-beta-D-GlcNAc-(1-&gt;4)-beta-D-GlcNAc)-L-asparaginyl-[protein] (N-glucan mannose isomer 9A1,2,3B1,2,3) + 4 H2O = N(4)-(alpha-D-Man-(1-&gt;3)-[alpha-D-Man-(1-&gt;3)-[alpha-D-Man-(1-&gt;6)]-alpha-D-Man-(1-&gt;6)]-beta-D-Man-(1-&gt;4)-beta-D-GlcNAc-(1-&gt;4)-beta-D-GlcNAc)-L-asparaginyl-[protein] (N-glucan mannose isomer 5A1,2) + 4 beta-D-mannose</text>
        <dbReference type="Rhea" id="RHEA:56008"/>
        <dbReference type="Rhea" id="RHEA-COMP:14356"/>
        <dbReference type="Rhea" id="RHEA-COMP:14367"/>
        <dbReference type="ChEBI" id="CHEBI:15377"/>
        <dbReference type="ChEBI" id="CHEBI:28563"/>
        <dbReference type="ChEBI" id="CHEBI:59087"/>
        <dbReference type="ChEBI" id="CHEBI:139493"/>
        <dbReference type="EC" id="3.2.1.113"/>
    </reaction>
</comment>
<gene>
    <name evidence="13" type="ORF">GIL414_LOCUS77284</name>
    <name evidence="12" type="ORF">SMN809_LOCUS75747</name>
</gene>
<dbReference type="InterPro" id="IPR036026">
    <property type="entry name" value="Seven-hairpin_glycosidases"/>
</dbReference>
<proteinExistence type="inferred from homology"/>